<dbReference type="Pfam" id="PF15914">
    <property type="entry name" value="FAM193_C"/>
    <property type="match status" value="1"/>
</dbReference>
<feature type="region of interest" description="Disordered" evidence="5">
    <location>
        <begin position="2061"/>
        <end position="2081"/>
    </location>
</feature>
<feature type="region of interest" description="Disordered" evidence="5">
    <location>
        <begin position="1647"/>
        <end position="1673"/>
    </location>
</feature>
<feature type="compositionally biased region" description="Basic residues" evidence="5">
    <location>
        <begin position="1721"/>
        <end position="1731"/>
    </location>
</feature>
<dbReference type="VEuPathDB" id="VectorBase:LLONM1_010679"/>
<feature type="region of interest" description="Disordered" evidence="5">
    <location>
        <begin position="961"/>
        <end position="991"/>
    </location>
</feature>
<dbReference type="Proteomes" id="UP000092461">
    <property type="component" value="Unassembled WGS sequence"/>
</dbReference>
<dbReference type="EnsemblMetazoa" id="LLOJ009602-RA">
    <property type="protein sequence ID" value="LLOJ009602-PA"/>
    <property type="gene ID" value="LLOJ009602"/>
</dbReference>
<feature type="compositionally biased region" description="Basic and acidic residues" evidence="5">
    <location>
        <begin position="1481"/>
        <end position="1499"/>
    </location>
</feature>
<feature type="region of interest" description="Disordered" evidence="5">
    <location>
        <begin position="1870"/>
        <end position="1897"/>
    </location>
</feature>
<feature type="region of interest" description="Disordered" evidence="5">
    <location>
        <begin position="1275"/>
        <end position="1416"/>
    </location>
</feature>
<feature type="compositionally biased region" description="Polar residues" evidence="5">
    <location>
        <begin position="2072"/>
        <end position="2081"/>
    </location>
</feature>
<comment type="similarity">
    <text evidence="1">Belongs to the FAM193 family.</text>
</comment>
<dbReference type="InterPro" id="IPR031802">
    <property type="entry name" value="FAM193_C"/>
</dbReference>
<feature type="compositionally biased region" description="Basic and acidic residues" evidence="5">
    <location>
        <begin position="44"/>
        <end position="60"/>
    </location>
</feature>
<evidence type="ECO:0000256" key="1">
    <source>
        <dbReference type="ARBA" id="ARBA00009689"/>
    </source>
</evidence>
<dbReference type="EMBL" id="AJWK01033288">
    <property type="status" value="NOT_ANNOTATED_CDS"/>
    <property type="molecule type" value="Genomic_DNA"/>
</dbReference>
<evidence type="ECO:0000313" key="8">
    <source>
        <dbReference type="Proteomes" id="UP000092461"/>
    </source>
</evidence>
<evidence type="ECO:0000256" key="2">
    <source>
        <dbReference type="ARBA" id="ARBA00022553"/>
    </source>
</evidence>
<feature type="compositionally biased region" description="Basic and acidic residues" evidence="5">
    <location>
        <begin position="1732"/>
        <end position="1748"/>
    </location>
</feature>
<evidence type="ECO:0000259" key="6">
    <source>
        <dbReference type="Pfam" id="PF15914"/>
    </source>
</evidence>
<organism evidence="7 8">
    <name type="scientific">Lutzomyia longipalpis</name>
    <name type="common">Sand fly</name>
    <dbReference type="NCBI Taxonomy" id="7200"/>
    <lineage>
        <taxon>Eukaryota</taxon>
        <taxon>Metazoa</taxon>
        <taxon>Ecdysozoa</taxon>
        <taxon>Arthropoda</taxon>
        <taxon>Hexapoda</taxon>
        <taxon>Insecta</taxon>
        <taxon>Pterygota</taxon>
        <taxon>Neoptera</taxon>
        <taxon>Endopterygota</taxon>
        <taxon>Diptera</taxon>
        <taxon>Nematocera</taxon>
        <taxon>Psychodoidea</taxon>
        <taxon>Psychodidae</taxon>
        <taxon>Lutzomyia</taxon>
        <taxon>Lutzomyia</taxon>
    </lineage>
</organism>
<dbReference type="PANTHER" id="PTHR15109">
    <property type="entry name" value="AGAP004327-PA"/>
    <property type="match status" value="1"/>
</dbReference>
<dbReference type="InterPro" id="IPR029717">
    <property type="entry name" value="FAM193"/>
</dbReference>
<name>A0A1B0CX66_LUTLO</name>
<keyword evidence="2" id="KW-0597">Phosphoprotein</keyword>
<evidence type="ECO:0000256" key="3">
    <source>
        <dbReference type="ARBA" id="ARBA00023054"/>
    </source>
</evidence>
<feature type="compositionally biased region" description="Basic and acidic residues" evidence="5">
    <location>
        <begin position="1535"/>
        <end position="1545"/>
    </location>
</feature>
<dbReference type="PANTHER" id="PTHR15109:SF4">
    <property type="entry name" value="FAM193 C-TERMINAL DOMAIN-CONTAINING PROTEIN"/>
    <property type="match status" value="1"/>
</dbReference>
<feature type="region of interest" description="Disordered" evidence="5">
    <location>
        <begin position="1704"/>
        <end position="1755"/>
    </location>
</feature>
<accession>A0A1B0CX66</accession>
<feature type="region of interest" description="Disordered" evidence="5">
    <location>
        <begin position="1435"/>
        <end position="1554"/>
    </location>
</feature>
<proteinExistence type="inferred from homology"/>
<feature type="compositionally biased region" description="Basic and acidic residues" evidence="5">
    <location>
        <begin position="1301"/>
        <end position="1311"/>
    </location>
</feature>
<evidence type="ECO:0000256" key="4">
    <source>
        <dbReference type="SAM" id="Coils"/>
    </source>
</evidence>
<keyword evidence="3 4" id="KW-0175">Coiled coil</keyword>
<feature type="compositionally biased region" description="Polar residues" evidence="5">
    <location>
        <begin position="965"/>
        <end position="977"/>
    </location>
</feature>
<feature type="compositionally biased region" description="Basic and acidic residues" evidence="5">
    <location>
        <begin position="1373"/>
        <end position="1398"/>
    </location>
</feature>
<evidence type="ECO:0000256" key="5">
    <source>
        <dbReference type="SAM" id="MobiDB-lite"/>
    </source>
</evidence>
<protein>
    <recommendedName>
        <fullName evidence="6">FAM193 C-terminal domain-containing protein</fullName>
    </recommendedName>
</protein>
<feature type="region of interest" description="Disordered" evidence="5">
    <location>
        <begin position="2145"/>
        <end position="2178"/>
    </location>
</feature>
<feature type="region of interest" description="Disordered" evidence="5">
    <location>
        <begin position="40"/>
        <end position="60"/>
    </location>
</feature>
<keyword evidence="8" id="KW-1185">Reference proteome</keyword>
<feature type="region of interest" description="Disordered" evidence="5">
    <location>
        <begin position="1"/>
        <end position="20"/>
    </location>
</feature>
<feature type="coiled-coil region" evidence="4">
    <location>
        <begin position="1061"/>
        <end position="1095"/>
    </location>
</feature>
<feature type="compositionally biased region" description="Low complexity" evidence="5">
    <location>
        <begin position="1704"/>
        <end position="1716"/>
    </location>
</feature>
<feature type="coiled-coil region" evidence="4">
    <location>
        <begin position="752"/>
        <end position="796"/>
    </location>
</feature>
<dbReference type="VEuPathDB" id="VectorBase:LLOJ009602"/>
<reference evidence="7" key="1">
    <citation type="submission" date="2020-05" db="UniProtKB">
        <authorList>
            <consortium name="EnsemblMetazoa"/>
        </authorList>
    </citation>
    <scope>IDENTIFICATION</scope>
    <source>
        <strain evidence="7">Jacobina</strain>
    </source>
</reference>
<sequence>MLECELGSKMSKETSAAERPRPNTLEFLSKFVIFEPSMGQVNGERPDGGHQLPEKEEKSAMHEDNIIRETCNCSICMKYRECIIQIYLEDLEYNILWERLQLIIRKYYDLIPDDPNSPLDRKYRELMSKSATKWLSDGQLDFKKNIQISLGSNLPLTNEMTFILVFSMLYSRDPHQLFELLCIQVRCLVMAYAEGLKDIIKYKEDGVTPEFNSLELTPYVLDGYEKICNAATVLTPLLFENQSGHLQQFSLTWILLNKRLYHKFISSQVQYLIPQCLAQLRLISYDDTPLILKRYFDFSDEFMLTTEMWKESWLQLQNYHMSQKDIERRQRILTAHTFLELIRNSRSHGDTTVATDINSGVLDWLESQDKEYVWQNTLAHIRTKWTPCTDKRLAAPLEHNQCLHCNVELADHKLHCECRTCLIAGGPVFSQSEEQNLKICAKCCFKTFDRDYLTHVMKFIHKHEEKYFVETDKGRQCISFDLFSTDGDASVATPKPENQIIYHLSWAVFKHLPGRVPYTVKKLDLRHLCMFRATPCRRVECRVATHLIVALYPFKLTKFLLNSYQPLSEELRKKFFRNPNNNSSNYLHLLYEDCNLDTGIVASVFAECYLTDFTFPPDEEIFPCFQFLFKTTGADIEIDLGWLECIHITKAMILESKVDTAEKKSLTEECLSVADLKIQMENLKLSGPSCEDSDEVDMKLDAKTTADKLMKRFAEGLEKAEMAAEKAENPDPVDVKPSKEFKTEVLTEAMRLARSRKLNKKLEAELRTLKKEHSALKDMMRDLEQIKESENKLLKTEKGSAKCCADHSEILENCRENHSSKLCHKGDGQCTCYYCTIFGHTECNHGRNNETRDRLRKRLHQIHNNKEMKPSPLKNFKVAPGLFKSVANTAKMNSSTAAAAPPPPKEAPSAVVAAGAAPPAANPVVPQPPIKRKLLPLTAKDVPLIKPATPGSLVSEEVEGKMAAKQSTPSCNSNAPSSVGRRDSSSCGTVDGTSPLNDILQFIEGAKAPKVCDGKESDKKAAKKERQRQKKLELKKLDELEVLKVQFHGDCAKENDAKMHLKTLKAVKKKDKKKINEQDAELKRLTRVKSKTESAICEIICEIRENNPEFNFNYQPPKDVKVKAPPAKAPEGQQAKTPTCTDEAPLVAPQFVPMSKSTVSSYVTSGQNPSQMNCEISLDPTKRMVTIRRINLPHAEPQVTVTAKGASPDKDQLLYSFINGQMVPASSLDPSLLKSLQPSGYNMEEQYHASLQQHKQAMQNQPTCQQQCCTLPSAPPTQQQLPAPKATKTKKVEPPTNNKSSDVKTLQKKENAVTAQKLSKKLKKAEEVTAKEAAVKEAAAKDVKLTKSTSKKEEKEEKKQNGSNKLKAVAKQNSKEEIKAEKKEGKPEVKLTKADSNRSKLKKNSGEGATMQESRQVYEIDPEFKINKFGVLDTDDYSDVESTSSDMHKSPVQRVEVPTKEIPKMQPNPPQVTQQPKSRQRIKEESNRMEKLFPAESKKSTKGRIQENLAPVQAKGVPEEQPPPQLTKKQKKKLLQQEKNAKMKADSASGKVSADKNVTRAEKVAKSLSKSMLKLHLNADTTIELVNDCKSPDKQKANNISIMEQLNRGIKVEGLTLPPGITLTRVDPSMAETVKAKKESIGRLCTPITSQQQQQQQQQHVEPPRPPPHMLMANAMNGAVPCGMAPDGSGLIMVDPMSNIRRAAPQPPAAAAAAAEEPAKKGKKKNKRRGKGAKEELPNSRNRRDSDAQKQTSKIITLRNPMFHAVTDAIRHQSVPLRPQSLPGMTGDPPAAIIKNENGMFTIRNPALHQALSSGVGTNFRQYSPNVYGGGCPTDTQENFSYFSDGMTAACNGTPAATTKCNSAIGSEMRNVQQKQMPWQPHQPSSEGSNQQQQQDESAFNHIHTHFNPQPTGRSYSPFDNQQSYGFNGDFLGGSRVTQSHGYFSNSGAQMNGSSPGSYSVFSGSDCSANHQPINTQSRFSGDMDEVELSTKLSELSFLQNLQPGQRLNSEVTIHNISESKFLRNQSSAAANVGSNKVEITRIPSSTANSCDNNLNLAVGSHRAGRQHGPRRTSNGCSSNGTEILPEFGDSIFAPNQQVNLNELESEERDIETFKRFNYYFEPPKNKPKVNLNLKDIVLNKKKCSPESPSMFFGGPDGNSITSTPSLDEMLQQDYPAS</sequence>
<feature type="compositionally biased region" description="Basic and acidic residues" evidence="5">
    <location>
        <begin position="10"/>
        <end position="20"/>
    </location>
</feature>
<feature type="compositionally biased region" description="Basic and acidic residues" evidence="5">
    <location>
        <begin position="1324"/>
        <end position="1360"/>
    </location>
</feature>
<evidence type="ECO:0000313" key="7">
    <source>
        <dbReference type="EnsemblMetazoa" id="LLOJ009602-PA"/>
    </source>
</evidence>
<feature type="domain" description="FAM193 C-terminal" evidence="6">
    <location>
        <begin position="2090"/>
        <end position="2143"/>
    </location>
</feature>